<dbReference type="AlphaFoldDB" id="X1Q8B2"/>
<evidence type="ECO:0000313" key="1">
    <source>
        <dbReference type="EMBL" id="GAI39479.1"/>
    </source>
</evidence>
<comment type="caution">
    <text evidence="1">The sequence shown here is derived from an EMBL/GenBank/DDBJ whole genome shotgun (WGS) entry which is preliminary data.</text>
</comment>
<reference evidence="1" key="1">
    <citation type="journal article" date="2014" name="Front. Microbiol.">
        <title>High frequency of phylogenetically diverse reductive dehalogenase-homologous genes in deep subseafloor sedimentary metagenomes.</title>
        <authorList>
            <person name="Kawai M."/>
            <person name="Futagami T."/>
            <person name="Toyoda A."/>
            <person name="Takaki Y."/>
            <person name="Nishi S."/>
            <person name="Hori S."/>
            <person name="Arai W."/>
            <person name="Tsubouchi T."/>
            <person name="Morono Y."/>
            <person name="Uchiyama I."/>
            <person name="Ito T."/>
            <person name="Fujiyama A."/>
            <person name="Inagaki F."/>
            <person name="Takami H."/>
        </authorList>
    </citation>
    <scope>NUCLEOTIDE SEQUENCE</scope>
    <source>
        <strain evidence="1">Expedition CK06-06</strain>
    </source>
</reference>
<proteinExistence type="predicted"/>
<name>X1Q8B2_9ZZZZ</name>
<sequence length="70" mass="7963">MEPYHKVDELKSTNPCDNKGRALSPRWGCQGQAEVCMSQTIAEFKIERDYDHEHICRDCATAIKGSYGKD</sequence>
<accession>X1Q8B2</accession>
<dbReference type="EMBL" id="BARV01031598">
    <property type="protein sequence ID" value="GAI39479.1"/>
    <property type="molecule type" value="Genomic_DNA"/>
</dbReference>
<protein>
    <submittedName>
        <fullName evidence="1">Uncharacterized protein</fullName>
    </submittedName>
</protein>
<organism evidence="1">
    <name type="scientific">marine sediment metagenome</name>
    <dbReference type="NCBI Taxonomy" id="412755"/>
    <lineage>
        <taxon>unclassified sequences</taxon>
        <taxon>metagenomes</taxon>
        <taxon>ecological metagenomes</taxon>
    </lineage>
</organism>
<gene>
    <name evidence="1" type="ORF">S06H3_49976</name>
</gene>